<feature type="compositionally biased region" description="Polar residues" evidence="1">
    <location>
        <begin position="459"/>
        <end position="475"/>
    </location>
</feature>
<name>A0A9N9IML2_9GLOM</name>
<feature type="non-terminal residue" evidence="2">
    <location>
        <position position="571"/>
    </location>
</feature>
<feature type="region of interest" description="Disordered" evidence="1">
    <location>
        <begin position="454"/>
        <end position="488"/>
    </location>
</feature>
<organism evidence="2 3">
    <name type="scientific">Acaulospora morrowiae</name>
    <dbReference type="NCBI Taxonomy" id="94023"/>
    <lineage>
        <taxon>Eukaryota</taxon>
        <taxon>Fungi</taxon>
        <taxon>Fungi incertae sedis</taxon>
        <taxon>Mucoromycota</taxon>
        <taxon>Glomeromycotina</taxon>
        <taxon>Glomeromycetes</taxon>
        <taxon>Diversisporales</taxon>
        <taxon>Acaulosporaceae</taxon>
        <taxon>Acaulospora</taxon>
    </lineage>
</organism>
<reference evidence="2" key="1">
    <citation type="submission" date="2021-06" db="EMBL/GenBank/DDBJ databases">
        <authorList>
            <person name="Kallberg Y."/>
            <person name="Tangrot J."/>
            <person name="Rosling A."/>
        </authorList>
    </citation>
    <scope>NUCLEOTIDE SEQUENCE</scope>
    <source>
        <strain evidence="2">CL551</strain>
    </source>
</reference>
<accession>A0A9N9IML2</accession>
<gene>
    <name evidence="2" type="ORF">AMORRO_LOCUS14767</name>
</gene>
<evidence type="ECO:0000313" key="2">
    <source>
        <dbReference type="EMBL" id="CAG8741926.1"/>
    </source>
</evidence>
<comment type="caution">
    <text evidence="2">The sequence shown here is derived from an EMBL/GenBank/DDBJ whole genome shotgun (WGS) entry which is preliminary data.</text>
</comment>
<feature type="non-terminal residue" evidence="2">
    <location>
        <position position="1"/>
    </location>
</feature>
<feature type="region of interest" description="Disordered" evidence="1">
    <location>
        <begin position="534"/>
        <end position="571"/>
    </location>
</feature>
<evidence type="ECO:0000313" key="3">
    <source>
        <dbReference type="Proteomes" id="UP000789342"/>
    </source>
</evidence>
<sequence>ACSSTLPPRLEVLLDGYVKFRKQACESAFIFYHPLADITVANLEMIARPNKDMQPETTELQSNERLSKQQIIVRAARSVLSSVKLDEKDGESYGNRKSLTIAEMFPEMIDSLNTLKRRASLRSLSGRDTITDDSKETAQKFDELTKNEGNGIMSEEVLNLLFEYDDRQSNSDTKSFDRRRSTKLESIGEISIHEEKDHIDAASGESDNMLERNDSGCSMRNTMTWCKFEKLGFSEPPTETVTVQKDKGEVHESENCKRKNAKPIGKERKFRFLCVKRRPKSENPCSSIKMENIDRDAIDNEDWEDWYIIEQFPYFLVEVNNGDTGLLDEWVLVEPKKEQMNDYEWIVSEKKKQVRRSLSVPWIKSNRYSSENNIEKETRKVEFSTSDMIDGVSMTPTKHQSKNQKFPQQSFGTITTEITSTQTSYVISKQLSPPHPTKIRRSRSFAPRDYKHIEETISDSDSQYSRASYGTNMSSESEENRETDDVYQPDEIYDSYMNDRYSRSVVESFNSEKNAENRASFLKMNEYPVTIQNLPWPPTNYPPPPQDYSKYYQSRTNSYITPDGSGGANYP</sequence>
<proteinExistence type="predicted"/>
<protein>
    <submittedName>
        <fullName evidence="2">42_t:CDS:1</fullName>
    </submittedName>
</protein>
<feature type="compositionally biased region" description="Pro residues" evidence="1">
    <location>
        <begin position="535"/>
        <end position="546"/>
    </location>
</feature>
<keyword evidence="3" id="KW-1185">Reference proteome</keyword>
<evidence type="ECO:0000256" key="1">
    <source>
        <dbReference type="SAM" id="MobiDB-lite"/>
    </source>
</evidence>
<dbReference type="OrthoDB" id="3362494at2759"/>
<dbReference type="AlphaFoldDB" id="A0A9N9IML2"/>
<feature type="compositionally biased region" description="Polar residues" evidence="1">
    <location>
        <begin position="551"/>
        <end position="560"/>
    </location>
</feature>
<dbReference type="Proteomes" id="UP000789342">
    <property type="component" value="Unassembled WGS sequence"/>
</dbReference>
<dbReference type="EMBL" id="CAJVPV010030991">
    <property type="protein sequence ID" value="CAG8741926.1"/>
    <property type="molecule type" value="Genomic_DNA"/>
</dbReference>